<comment type="similarity">
    <text evidence="4">Belongs to the GAS2 family.</text>
</comment>
<keyword evidence="2" id="KW-0963">Cytoplasm</keyword>
<dbReference type="InterPro" id="IPR001715">
    <property type="entry name" value="CH_dom"/>
</dbReference>
<dbReference type="GO" id="GO:0008093">
    <property type="term" value="F:cytoskeletal anchor activity"/>
    <property type="evidence" value="ECO:0007669"/>
    <property type="project" value="TreeGrafter"/>
</dbReference>
<evidence type="ECO:0000259" key="6">
    <source>
        <dbReference type="PROSITE" id="PS51460"/>
    </source>
</evidence>
<dbReference type="InterPro" id="IPR036534">
    <property type="entry name" value="GAR_dom_sf"/>
</dbReference>
<feature type="compositionally biased region" description="Low complexity" evidence="5">
    <location>
        <begin position="217"/>
        <end position="233"/>
    </location>
</feature>
<dbReference type="GO" id="GO:0051015">
    <property type="term" value="F:actin filament binding"/>
    <property type="evidence" value="ECO:0007669"/>
    <property type="project" value="TreeGrafter"/>
</dbReference>
<feature type="region of interest" description="Disordered" evidence="5">
    <location>
        <begin position="26"/>
        <end position="60"/>
    </location>
</feature>
<evidence type="ECO:0000256" key="1">
    <source>
        <dbReference type="ARBA" id="ARBA00004245"/>
    </source>
</evidence>
<sequence length="685" mass="76462">MSTSTYYNFVCSPADQDKRPLARTVQDIGQLDQRRQTAISPDSFVTSSSDSSSSLNSQFNSYTPNSIRSISTTCSTASTFSNSFNLSSSSPRVTTTTSVIHPADSAFVALTPPTQLPTRSSSIKSPPTPPPSSHMPSQMIHSYTLNSLEPRPLKPFKSRSAYIDAMKEDLAEWLNSIYSDLELTPDNLFSQLETGAIICRHANNVTQMGRNLMIEQSTTSSDGGSGSDNENNSLNRDSSLTSHHRQNSNLNSPSPDNGDGCENGNGKQQITNNNLSRNISHFIHRHRNSTTDSSTSSISTTTSSSTSRQRLSLTGPITASMCSPRSMTDRGIDWFRVKVISYKSDARPGTFFARDNICQFILWCRSLRILECLLFETDDLVSRKNEKSFILCLLEVARIGFKVGMPTPLIIQLEQEIDREIEKDAKLQKQLGDSHARDTQNETEQHVDRDLAGFLADNDHYEASNDNENNSNDSLAMQKQLTTELNNNHDENKREDTQAEASKQSDGVAQESEEETEAEEEEFSEDFGPKPQLVLNDLMNLHERVVQLLCQCTCPTQFPMVRIGDGKYKVGDKLIIFVRILRRHIMVRVGGGWQELSEFLRQKDPCRMKQQQHGFFNHQQHSISRTSTQTNCCIPVSRSRLVGSSHQLYKSSYHSNRGPGGSSICINNRHLEGELHDKSAGHPAS</sequence>
<proteinExistence type="inferred from homology"/>
<feature type="region of interest" description="Disordered" evidence="5">
    <location>
        <begin position="488"/>
        <end position="530"/>
    </location>
</feature>
<feature type="region of interest" description="Disordered" evidence="5">
    <location>
        <begin position="113"/>
        <end position="138"/>
    </location>
</feature>
<dbReference type="GO" id="GO:0005737">
    <property type="term" value="C:cytoplasm"/>
    <property type="evidence" value="ECO:0007669"/>
    <property type="project" value="TreeGrafter"/>
</dbReference>
<feature type="compositionally biased region" description="Low complexity" evidence="5">
    <location>
        <begin position="290"/>
        <end position="307"/>
    </location>
</feature>
<name>A0A6G1SJ18_9ACAR</name>
<organism evidence="7">
    <name type="scientific">Aceria tosichella</name>
    <name type="common">wheat curl mite</name>
    <dbReference type="NCBI Taxonomy" id="561515"/>
    <lineage>
        <taxon>Eukaryota</taxon>
        <taxon>Metazoa</taxon>
        <taxon>Ecdysozoa</taxon>
        <taxon>Arthropoda</taxon>
        <taxon>Chelicerata</taxon>
        <taxon>Arachnida</taxon>
        <taxon>Acari</taxon>
        <taxon>Acariformes</taxon>
        <taxon>Trombidiformes</taxon>
        <taxon>Prostigmata</taxon>
        <taxon>Eupodina</taxon>
        <taxon>Eriophyoidea</taxon>
        <taxon>Eriophyidae</taxon>
        <taxon>Eriophyinae</taxon>
        <taxon>Aceriini</taxon>
        <taxon>Aceria</taxon>
    </lineage>
</organism>
<dbReference type="Pfam" id="PF02187">
    <property type="entry name" value="GAS2"/>
    <property type="match status" value="1"/>
</dbReference>
<feature type="compositionally biased region" description="Low complexity" evidence="5">
    <location>
        <begin position="40"/>
        <end position="60"/>
    </location>
</feature>
<evidence type="ECO:0000256" key="5">
    <source>
        <dbReference type="SAM" id="MobiDB-lite"/>
    </source>
</evidence>
<dbReference type="InterPro" id="IPR003108">
    <property type="entry name" value="GAR_dom"/>
</dbReference>
<dbReference type="GO" id="GO:1904825">
    <property type="term" value="P:protein localization to microtubule plus-end"/>
    <property type="evidence" value="ECO:0007669"/>
    <property type="project" value="TreeGrafter"/>
</dbReference>
<gene>
    <name evidence="7" type="primary">Gas2l1</name>
    <name evidence="7" type="ORF">g.7552</name>
</gene>
<dbReference type="PANTHER" id="PTHR46756:SF18">
    <property type="entry name" value="GAS2-LIKE PROTEIN PICKLED EGGS"/>
    <property type="match status" value="1"/>
</dbReference>
<comment type="subcellular location">
    <subcellularLocation>
        <location evidence="1">Cytoplasm</location>
        <location evidence="1">Cytoskeleton</location>
    </subcellularLocation>
</comment>
<dbReference type="Gene3D" id="3.30.920.20">
    <property type="entry name" value="Gas2-like domain"/>
    <property type="match status" value="1"/>
</dbReference>
<dbReference type="Gene3D" id="1.10.418.10">
    <property type="entry name" value="Calponin-like domain"/>
    <property type="match status" value="2"/>
</dbReference>
<accession>A0A6G1SJ18</accession>
<dbReference type="PANTHER" id="PTHR46756">
    <property type="entry name" value="TRANSGELIN"/>
    <property type="match status" value="1"/>
</dbReference>
<dbReference type="InterPro" id="IPR036872">
    <property type="entry name" value="CH_dom_sf"/>
</dbReference>
<evidence type="ECO:0000256" key="2">
    <source>
        <dbReference type="ARBA" id="ARBA00022490"/>
    </source>
</evidence>
<feature type="compositionally biased region" description="Polar residues" evidence="5">
    <location>
        <begin position="234"/>
        <end position="255"/>
    </location>
</feature>
<feature type="compositionally biased region" description="Acidic residues" evidence="5">
    <location>
        <begin position="511"/>
        <end position="525"/>
    </location>
</feature>
<dbReference type="SMART" id="SM00033">
    <property type="entry name" value="CH"/>
    <property type="match status" value="1"/>
</dbReference>
<dbReference type="GO" id="GO:0031110">
    <property type="term" value="P:regulation of microtubule polymerization or depolymerization"/>
    <property type="evidence" value="ECO:0007669"/>
    <property type="project" value="TreeGrafter"/>
</dbReference>
<feature type="region of interest" description="Disordered" evidence="5">
    <location>
        <begin position="216"/>
        <end position="272"/>
    </location>
</feature>
<dbReference type="GO" id="GO:0051764">
    <property type="term" value="P:actin crosslink formation"/>
    <property type="evidence" value="ECO:0007669"/>
    <property type="project" value="TreeGrafter"/>
</dbReference>
<dbReference type="SMART" id="SM00243">
    <property type="entry name" value="GAS2"/>
    <property type="match status" value="1"/>
</dbReference>
<feature type="region of interest" description="Disordered" evidence="5">
    <location>
        <begin position="286"/>
        <end position="310"/>
    </location>
</feature>
<evidence type="ECO:0000256" key="4">
    <source>
        <dbReference type="ARBA" id="ARBA00038441"/>
    </source>
</evidence>
<feature type="compositionally biased region" description="Basic and acidic residues" evidence="5">
    <location>
        <begin position="488"/>
        <end position="497"/>
    </location>
</feature>
<dbReference type="PROSITE" id="PS51460">
    <property type="entry name" value="GAR"/>
    <property type="match status" value="1"/>
</dbReference>
<dbReference type="GO" id="GO:0001578">
    <property type="term" value="P:microtubule bundle formation"/>
    <property type="evidence" value="ECO:0007669"/>
    <property type="project" value="TreeGrafter"/>
</dbReference>
<dbReference type="GO" id="GO:0008017">
    <property type="term" value="F:microtubule binding"/>
    <property type="evidence" value="ECO:0007669"/>
    <property type="project" value="InterPro"/>
</dbReference>
<dbReference type="SUPFAM" id="SSF143575">
    <property type="entry name" value="GAS2 domain-like"/>
    <property type="match status" value="1"/>
</dbReference>
<evidence type="ECO:0000313" key="7">
    <source>
        <dbReference type="EMBL" id="MDE49900.1"/>
    </source>
</evidence>
<feature type="domain" description="GAR" evidence="6">
    <location>
        <begin position="536"/>
        <end position="607"/>
    </location>
</feature>
<dbReference type="EMBL" id="GGYP01005129">
    <property type="protein sequence ID" value="MDE49900.1"/>
    <property type="molecule type" value="Transcribed_RNA"/>
</dbReference>
<keyword evidence="3" id="KW-0206">Cytoskeleton</keyword>
<dbReference type="SUPFAM" id="SSF47576">
    <property type="entry name" value="Calponin-homology domain, CH-domain"/>
    <property type="match status" value="2"/>
</dbReference>
<dbReference type="GO" id="GO:0005884">
    <property type="term" value="C:actin filament"/>
    <property type="evidence" value="ECO:0007669"/>
    <property type="project" value="TreeGrafter"/>
</dbReference>
<dbReference type="AlphaFoldDB" id="A0A6G1SJ18"/>
<reference evidence="7" key="1">
    <citation type="submission" date="2018-10" db="EMBL/GenBank/DDBJ databases">
        <title>Transcriptome assembly of Aceria tosichella (Wheat curl mite) Type 2.</title>
        <authorList>
            <person name="Scully E.D."/>
            <person name="Geib S.M."/>
            <person name="Palmer N.A."/>
            <person name="Gupta A.K."/>
            <person name="Sarath G."/>
            <person name="Tatineni S."/>
        </authorList>
    </citation>
    <scope>NUCLEOTIDE SEQUENCE</scope>
    <source>
        <strain evidence="7">LincolnNE</strain>
    </source>
</reference>
<evidence type="ECO:0000256" key="3">
    <source>
        <dbReference type="ARBA" id="ARBA00023212"/>
    </source>
</evidence>
<protein>
    <submittedName>
        <fullName evidence="7">GAS2-like protein 1</fullName>
    </submittedName>
</protein>
<dbReference type="GO" id="GO:0035371">
    <property type="term" value="C:microtubule plus-end"/>
    <property type="evidence" value="ECO:0007669"/>
    <property type="project" value="TreeGrafter"/>
</dbReference>
<dbReference type="GO" id="GO:0001725">
    <property type="term" value="C:stress fiber"/>
    <property type="evidence" value="ECO:0007669"/>
    <property type="project" value="TreeGrafter"/>
</dbReference>